<reference evidence="2 3" key="1">
    <citation type="submission" date="2016-10" db="EMBL/GenBank/DDBJ databases">
        <authorList>
            <person name="de Groot N.N."/>
        </authorList>
    </citation>
    <scope>NUCLEOTIDE SEQUENCE [LARGE SCALE GENOMIC DNA]</scope>
    <source>
        <strain evidence="2 3">ASO4-2</strain>
    </source>
</reference>
<dbReference type="Proteomes" id="UP000198771">
    <property type="component" value="Unassembled WGS sequence"/>
</dbReference>
<dbReference type="Pfam" id="PF09527">
    <property type="entry name" value="ATPase_gene1"/>
    <property type="match status" value="1"/>
</dbReference>
<feature type="transmembrane region" description="Helical" evidence="1">
    <location>
        <begin position="46"/>
        <end position="67"/>
    </location>
</feature>
<evidence type="ECO:0000313" key="3">
    <source>
        <dbReference type="Proteomes" id="UP000198771"/>
    </source>
</evidence>
<dbReference type="EMBL" id="FMXO01000006">
    <property type="protein sequence ID" value="SDB26963.1"/>
    <property type="molecule type" value="Genomic_DNA"/>
</dbReference>
<keyword evidence="1" id="KW-0812">Transmembrane</keyword>
<keyword evidence="3" id="KW-1185">Reference proteome</keyword>
<organism evidence="2 3">
    <name type="scientific">Desulfonatronum thiosulfatophilum</name>
    <dbReference type="NCBI Taxonomy" id="617002"/>
    <lineage>
        <taxon>Bacteria</taxon>
        <taxon>Pseudomonadati</taxon>
        <taxon>Thermodesulfobacteriota</taxon>
        <taxon>Desulfovibrionia</taxon>
        <taxon>Desulfovibrionales</taxon>
        <taxon>Desulfonatronaceae</taxon>
        <taxon>Desulfonatronum</taxon>
    </lineage>
</organism>
<name>A0A1G6C273_9BACT</name>
<feature type="transmembrane region" description="Helical" evidence="1">
    <location>
        <begin position="21"/>
        <end position="40"/>
    </location>
</feature>
<dbReference type="InterPro" id="IPR032820">
    <property type="entry name" value="ATPase_put"/>
</dbReference>
<keyword evidence="1" id="KW-0472">Membrane</keyword>
<sequence length="92" mass="10808">MFFRSKSKYKDLMQPFSQAGLLGIHLVASTFVGALIGWYLDKWLETKPTFFLIFLIFGIIAGFKNMYMETKKIQRELDRQEAEKNAQYKSKD</sequence>
<keyword evidence="1" id="KW-1133">Transmembrane helix</keyword>
<dbReference type="STRING" id="617002.SAMN05660653_01301"/>
<evidence type="ECO:0000313" key="2">
    <source>
        <dbReference type="EMBL" id="SDB26963.1"/>
    </source>
</evidence>
<protein>
    <submittedName>
        <fullName evidence="2">ATP synthase protein I</fullName>
    </submittedName>
</protein>
<dbReference type="OrthoDB" id="15401at2"/>
<proteinExistence type="predicted"/>
<dbReference type="AlphaFoldDB" id="A0A1G6C273"/>
<evidence type="ECO:0000256" key="1">
    <source>
        <dbReference type="SAM" id="Phobius"/>
    </source>
</evidence>
<accession>A0A1G6C273</accession>
<gene>
    <name evidence="2" type="ORF">SAMN05660653_01301</name>
</gene>